<keyword evidence="7" id="KW-0902">Two-component regulatory system</keyword>
<organism evidence="9 10">
    <name type="scientific">Aeromicrobium fastidiosum</name>
    <dbReference type="NCBI Taxonomy" id="52699"/>
    <lineage>
        <taxon>Bacteria</taxon>
        <taxon>Bacillati</taxon>
        <taxon>Actinomycetota</taxon>
        <taxon>Actinomycetes</taxon>
        <taxon>Propionibacteriales</taxon>
        <taxon>Nocardioidaceae</taxon>
        <taxon>Aeromicrobium</taxon>
    </lineage>
</organism>
<evidence type="ECO:0000256" key="2">
    <source>
        <dbReference type="ARBA" id="ARBA00004236"/>
    </source>
</evidence>
<evidence type="ECO:0000256" key="1">
    <source>
        <dbReference type="ARBA" id="ARBA00000085"/>
    </source>
</evidence>
<evidence type="ECO:0000256" key="6">
    <source>
        <dbReference type="ARBA" id="ARBA00022777"/>
    </source>
</evidence>
<keyword evidence="5" id="KW-0808">Transferase</keyword>
<dbReference type="GO" id="GO:0005886">
    <property type="term" value="C:plasma membrane"/>
    <property type="evidence" value="ECO:0007669"/>
    <property type="project" value="UniProtKB-SubCell"/>
</dbReference>
<dbReference type="SMART" id="SM00388">
    <property type="entry name" value="HisKA"/>
    <property type="match status" value="1"/>
</dbReference>
<dbReference type="EMBL" id="SDPP02000003">
    <property type="protein sequence ID" value="KAA1376199.1"/>
    <property type="molecule type" value="Genomic_DNA"/>
</dbReference>
<evidence type="ECO:0000256" key="7">
    <source>
        <dbReference type="ARBA" id="ARBA00023012"/>
    </source>
</evidence>
<dbReference type="EC" id="2.7.13.3" evidence="3"/>
<dbReference type="Proteomes" id="UP001515100">
    <property type="component" value="Unassembled WGS sequence"/>
</dbReference>
<dbReference type="CDD" id="cd00075">
    <property type="entry name" value="HATPase"/>
    <property type="match status" value="1"/>
</dbReference>
<dbReference type="FunFam" id="1.10.287.130:FF:000001">
    <property type="entry name" value="Two-component sensor histidine kinase"/>
    <property type="match status" value="1"/>
</dbReference>
<keyword evidence="10" id="KW-1185">Reference proteome</keyword>
<dbReference type="PRINTS" id="PR00344">
    <property type="entry name" value="BCTRLSENSOR"/>
</dbReference>
<accession>A0A641ANI0</accession>
<dbReference type="Gene3D" id="3.30.565.10">
    <property type="entry name" value="Histidine kinase-like ATPase, C-terminal domain"/>
    <property type="match status" value="1"/>
</dbReference>
<dbReference type="InterPro" id="IPR036097">
    <property type="entry name" value="HisK_dim/P_sf"/>
</dbReference>
<dbReference type="Gene3D" id="1.10.287.130">
    <property type="match status" value="1"/>
</dbReference>
<dbReference type="SUPFAM" id="SSF55874">
    <property type="entry name" value="ATPase domain of HSP90 chaperone/DNA topoisomerase II/histidine kinase"/>
    <property type="match status" value="1"/>
</dbReference>
<dbReference type="Gene3D" id="3.30.450.20">
    <property type="entry name" value="PAS domain"/>
    <property type="match status" value="1"/>
</dbReference>
<dbReference type="InterPro" id="IPR005467">
    <property type="entry name" value="His_kinase_dom"/>
</dbReference>
<dbReference type="InterPro" id="IPR036890">
    <property type="entry name" value="HATPase_C_sf"/>
</dbReference>
<gene>
    <name evidence="9" type="ORF">ESP62_012220</name>
</gene>
<dbReference type="Pfam" id="PF00512">
    <property type="entry name" value="HisKA"/>
    <property type="match status" value="1"/>
</dbReference>
<feature type="domain" description="Histidine kinase" evidence="8">
    <location>
        <begin position="132"/>
        <end position="346"/>
    </location>
</feature>
<evidence type="ECO:0000256" key="4">
    <source>
        <dbReference type="ARBA" id="ARBA00022553"/>
    </source>
</evidence>
<dbReference type="Pfam" id="PF02518">
    <property type="entry name" value="HATPase_c"/>
    <property type="match status" value="1"/>
</dbReference>
<dbReference type="RefSeq" id="WP_129183997.1">
    <property type="nucleotide sequence ID" value="NZ_JAGIOG010000001.1"/>
</dbReference>
<dbReference type="PANTHER" id="PTHR43711">
    <property type="entry name" value="TWO-COMPONENT HISTIDINE KINASE"/>
    <property type="match status" value="1"/>
</dbReference>
<name>A0A641ANI0_9ACTN</name>
<keyword evidence="6 9" id="KW-0418">Kinase</keyword>
<dbReference type="InterPro" id="IPR004358">
    <property type="entry name" value="Sig_transdc_His_kin-like_C"/>
</dbReference>
<comment type="subcellular location">
    <subcellularLocation>
        <location evidence="2">Cell membrane</location>
    </subcellularLocation>
</comment>
<dbReference type="OrthoDB" id="9813151at2"/>
<proteinExistence type="predicted"/>
<dbReference type="AlphaFoldDB" id="A0A641ANI0"/>
<reference evidence="9" key="1">
    <citation type="submission" date="2019-09" db="EMBL/GenBank/DDBJ databases">
        <authorList>
            <person name="Li J."/>
        </authorList>
    </citation>
    <scope>NUCLEOTIDE SEQUENCE [LARGE SCALE GENOMIC DNA]</scope>
    <source>
        <strain evidence="9">NRBC 14897</strain>
    </source>
</reference>
<comment type="caution">
    <text evidence="9">The sequence shown here is derived from an EMBL/GenBank/DDBJ whole genome shotgun (WGS) entry which is preliminary data.</text>
</comment>
<dbReference type="GO" id="GO:0000155">
    <property type="term" value="F:phosphorelay sensor kinase activity"/>
    <property type="evidence" value="ECO:0007669"/>
    <property type="project" value="InterPro"/>
</dbReference>
<evidence type="ECO:0000313" key="10">
    <source>
        <dbReference type="Proteomes" id="UP001515100"/>
    </source>
</evidence>
<sequence>MESAHRSDFDHYPDGVIIAGPEGLVEYVNPRIVAMARAQGDEMLGMHLSVAVPFDDLNGNSWYDSTRPYDGLNIRSRISESSWWSPKGSEYLITATLVRERRGGPVQRVVVSVRNARIRNQADRERSDLVATVAHELRSPLTGIKGFTSTLLTKWDKFSEQQRQLMLETVDSDADRLSRLITELLDAARIDAGRLTLKRGPVKLDEVVRHVLTNVSGGATDPFEISIGDDLDLIWGDSDRIHQVVTNLVENAMRHGFGLREIVVQNTVHPDYLGGVSLQVHDNGPGIPVEMRQRVFSRFWRSGPGAGSGLGMYIVRGIVEEHGGAIDIQDAEGGGAQIRVWFPINEPESMSD</sequence>
<dbReference type="InterPro" id="IPR003594">
    <property type="entry name" value="HATPase_dom"/>
</dbReference>
<dbReference type="InterPro" id="IPR050736">
    <property type="entry name" value="Sensor_HK_Regulatory"/>
</dbReference>
<dbReference type="InterPro" id="IPR003661">
    <property type="entry name" value="HisK_dim/P_dom"/>
</dbReference>
<dbReference type="InterPro" id="IPR035965">
    <property type="entry name" value="PAS-like_dom_sf"/>
</dbReference>
<dbReference type="CDD" id="cd00082">
    <property type="entry name" value="HisKA"/>
    <property type="match status" value="1"/>
</dbReference>
<evidence type="ECO:0000259" key="8">
    <source>
        <dbReference type="PROSITE" id="PS50109"/>
    </source>
</evidence>
<evidence type="ECO:0000313" key="9">
    <source>
        <dbReference type="EMBL" id="KAA1376199.1"/>
    </source>
</evidence>
<dbReference type="SUPFAM" id="SSF47384">
    <property type="entry name" value="Homodimeric domain of signal transducing histidine kinase"/>
    <property type="match status" value="1"/>
</dbReference>
<evidence type="ECO:0000256" key="3">
    <source>
        <dbReference type="ARBA" id="ARBA00012438"/>
    </source>
</evidence>
<comment type="catalytic activity">
    <reaction evidence="1">
        <text>ATP + protein L-histidine = ADP + protein N-phospho-L-histidine.</text>
        <dbReference type="EC" id="2.7.13.3"/>
    </reaction>
</comment>
<evidence type="ECO:0000256" key="5">
    <source>
        <dbReference type="ARBA" id="ARBA00022679"/>
    </source>
</evidence>
<dbReference type="SUPFAM" id="SSF55785">
    <property type="entry name" value="PYP-like sensor domain (PAS domain)"/>
    <property type="match status" value="1"/>
</dbReference>
<protein>
    <recommendedName>
        <fullName evidence="3">histidine kinase</fullName>
        <ecNumber evidence="3">2.7.13.3</ecNumber>
    </recommendedName>
</protein>
<keyword evidence="4" id="KW-0597">Phosphoprotein</keyword>
<dbReference type="PANTHER" id="PTHR43711:SF1">
    <property type="entry name" value="HISTIDINE KINASE 1"/>
    <property type="match status" value="1"/>
</dbReference>
<dbReference type="SMART" id="SM00387">
    <property type="entry name" value="HATPase_c"/>
    <property type="match status" value="1"/>
</dbReference>
<dbReference type="PROSITE" id="PS50109">
    <property type="entry name" value="HIS_KIN"/>
    <property type="match status" value="1"/>
</dbReference>